<evidence type="ECO:0000313" key="1">
    <source>
        <dbReference type="EMBL" id="EGC18840.1"/>
    </source>
</evidence>
<dbReference type="Proteomes" id="UP000005697">
    <property type="component" value="Unassembled WGS sequence"/>
</dbReference>
<protein>
    <submittedName>
        <fullName evidence="1">Uncharacterized protein</fullName>
    </submittedName>
</protein>
<dbReference type="STRING" id="888743.HMPREF9141_2636"/>
<dbReference type="AlphaFoldDB" id="F0FAL9"/>
<dbReference type="EMBL" id="AEWX01000044">
    <property type="protein sequence ID" value="EGC18840.1"/>
    <property type="molecule type" value="Genomic_DNA"/>
</dbReference>
<dbReference type="HOGENOM" id="CLU_209808_0_0_10"/>
<reference evidence="1 2" key="1">
    <citation type="submission" date="2011-01" db="EMBL/GenBank/DDBJ databases">
        <authorList>
            <person name="Muzny D."/>
            <person name="Qin X."/>
            <person name="Deng J."/>
            <person name="Jiang H."/>
            <person name="Liu Y."/>
            <person name="Qu J."/>
            <person name="Song X.-Z."/>
            <person name="Zhang L."/>
            <person name="Thornton R."/>
            <person name="Coyle M."/>
            <person name="Francisco L."/>
            <person name="Jackson L."/>
            <person name="Javaid M."/>
            <person name="Korchina V."/>
            <person name="Kovar C."/>
            <person name="Mata R."/>
            <person name="Mathew T."/>
            <person name="Ngo R."/>
            <person name="Nguyen L."/>
            <person name="Nguyen N."/>
            <person name="Okwuonu G."/>
            <person name="Ongeri F."/>
            <person name="Pham C."/>
            <person name="Simmons D."/>
            <person name="Wilczek-Boney K."/>
            <person name="Hale W."/>
            <person name="Jakkamsetti A."/>
            <person name="Pham P."/>
            <person name="Ruth R."/>
            <person name="San Lucas F."/>
            <person name="Warren J."/>
            <person name="Zhang J."/>
            <person name="Zhao Z."/>
            <person name="Zhou C."/>
            <person name="Zhu D."/>
            <person name="Lee S."/>
            <person name="Bess C."/>
            <person name="Blankenburg K."/>
            <person name="Forbes L."/>
            <person name="Fu Q."/>
            <person name="Gubbala S."/>
            <person name="Hirani K."/>
            <person name="Jayaseelan J.C."/>
            <person name="Lara F."/>
            <person name="Munidasa M."/>
            <person name="Palculict T."/>
            <person name="Patil S."/>
            <person name="Pu L.-L."/>
            <person name="Saada N."/>
            <person name="Tang L."/>
            <person name="Weissenberger G."/>
            <person name="Zhu Y."/>
            <person name="Hemphill L."/>
            <person name="Shang Y."/>
            <person name="Youmans B."/>
            <person name="Ayvaz T."/>
            <person name="Ross M."/>
            <person name="Santibanez J."/>
            <person name="Aqrawi P."/>
            <person name="Gross S."/>
            <person name="Joshi V."/>
            <person name="Fowler G."/>
            <person name="Nazareth L."/>
            <person name="Reid J."/>
            <person name="Worley K."/>
            <person name="Petrosino J."/>
            <person name="Highlander S."/>
            <person name="Gibbs R."/>
        </authorList>
    </citation>
    <scope>NUCLEOTIDE SEQUENCE [LARGE SCALE GENOMIC DNA]</scope>
    <source>
        <strain evidence="1 2">DSM 16608</strain>
    </source>
</reference>
<comment type="caution">
    <text evidence="1">The sequence shown here is derived from an EMBL/GenBank/DDBJ whole genome shotgun (WGS) entry which is preliminary data.</text>
</comment>
<keyword evidence="2" id="KW-1185">Reference proteome</keyword>
<name>F0FAL9_9BACT</name>
<gene>
    <name evidence="1" type="ORF">HMPREF9141_2636</name>
</gene>
<accession>F0FAL9</accession>
<sequence length="54" mass="6418">MEIKAYALAWYGYPKLDGLIKEEKMQKRQMDTMPVHQPVFPSSTDNLFPYHRCL</sequence>
<organism evidence="1 2">
    <name type="scientific">Prevotella multiformis DSM 16608</name>
    <dbReference type="NCBI Taxonomy" id="888743"/>
    <lineage>
        <taxon>Bacteria</taxon>
        <taxon>Pseudomonadati</taxon>
        <taxon>Bacteroidota</taxon>
        <taxon>Bacteroidia</taxon>
        <taxon>Bacteroidales</taxon>
        <taxon>Prevotellaceae</taxon>
        <taxon>Prevotella</taxon>
    </lineage>
</organism>
<proteinExistence type="predicted"/>
<evidence type="ECO:0000313" key="2">
    <source>
        <dbReference type="Proteomes" id="UP000005697"/>
    </source>
</evidence>